<protein>
    <recommendedName>
        <fullName evidence="4">Secretory protein</fullName>
    </recommendedName>
</protein>
<dbReference type="Gene3D" id="2.60.120.260">
    <property type="entry name" value="Galactose-binding domain-like"/>
    <property type="match status" value="1"/>
</dbReference>
<keyword evidence="3" id="KW-1185">Reference proteome</keyword>
<name>A0A225DGS3_9BACT</name>
<dbReference type="Pfam" id="PF04450">
    <property type="entry name" value="BSP"/>
    <property type="match status" value="1"/>
</dbReference>
<evidence type="ECO:0000313" key="2">
    <source>
        <dbReference type="EMBL" id="OWK35595.1"/>
    </source>
</evidence>
<evidence type="ECO:0000256" key="1">
    <source>
        <dbReference type="SAM" id="SignalP"/>
    </source>
</evidence>
<dbReference type="PANTHER" id="PTHR33321">
    <property type="match status" value="1"/>
</dbReference>
<dbReference type="SUPFAM" id="SSF49785">
    <property type="entry name" value="Galactose-binding domain-like"/>
    <property type="match status" value="1"/>
</dbReference>
<evidence type="ECO:0008006" key="4">
    <source>
        <dbReference type="Google" id="ProtNLM"/>
    </source>
</evidence>
<gene>
    <name evidence="2" type="ORF">FRUB_08158</name>
</gene>
<dbReference type="InterPro" id="IPR008979">
    <property type="entry name" value="Galactose-bd-like_sf"/>
</dbReference>
<keyword evidence="1" id="KW-0732">Signal</keyword>
<dbReference type="EMBL" id="NIDE01000017">
    <property type="protein sequence ID" value="OWK35595.1"/>
    <property type="molecule type" value="Genomic_DNA"/>
</dbReference>
<dbReference type="RefSeq" id="WP_088258769.1">
    <property type="nucleotide sequence ID" value="NZ_NIDE01000017.1"/>
</dbReference>
<organism evidence="2 3">
    <name type="scientific">Fimbriiglobus ruber</name>
    <dbReference type="NCBI Taxonomy" id="1908690"/>
    <lineage>
        <taxon>Bacteria</taxon>
        <taxon>Pseudomonadati</taxon>
        <taxon>Planctomycetota</taxon>
        <taxon>Planctomycetia</taxon>
        <taxon>Gemmatales</taxon>
        <taxon>Gemmataceae</taxon>
        <taxon>Fimbriiglobus</taxon>
    </lineage>
</organism>
<sequence>MQRLIFSLFATAAFGLSPVAAVETAPMPSPAPIGAMVETSLATAGRQIRQFAFDGDPASYFGSEKNPGKDDHFTLVFDAPVDVRSVTVSTGRAGGMDALDAGTLEVSADGKSFESAAKFADGKAKTDFKGRKVRAVRVRPTEDLAHPLAIDEIIIESTPRVAAFRYPIEFVLDVADAPEMKTWAEKTARICERQYPMICEELKSDGFKPLTVIRMALKSDYNGVAEAGGGRIRGSVKFFKAHPEDIGAMVHETVHCVQFYRSRGNPGWLVEGVADYIRFFKYEPGKIGRLTPERAKYDGSYRVSAAFLGFVTEKYDKETVRKLNAVMREGKYKETVWKDITGKSLVELGQEWRASLAK</sequence>
<proteinExistence type="predicted"/>
<evidence type="ECO:0000313" key="3">
    <source>
        <dbReference type="Proteomes" id="UP000214646"/>
    </source>
</evidence>
<dbReference type="OrthoDB" id="211588at2"/>
<dbReference type="AlphaFoldDB" id="A0A225DGS3"/>
<dbReference type="Proteomes" id="UP000214646">
    <property type="component" value="Unassembled WGS sequence"/>
</dbReference>
<feature type="chain" id="PRO_5013325018" description="Secretory protein" evidence="1">
    <location>
        <begin position="22"/>
        <end position="358"/>
    </location>
</feature>
<feature type="signal peptide" evidence="1">
    <location>
        <begin position="1"/>
        <end position="21"/>
    </location>
</feature>
<reference evidence="3" key="1">
    <citation type="submission" date="2017-06" db="EMBL/GenBank/DDBJ databases">
        <title>Genome analysis of Fimbriiglobus ruber SP5, the first member of the order Planctomycetales with confirmed chitinolytic capability.</title>
        <authorList>
            <person name="Ravin N.V."/>
            <person name="Rakitin A.L."/>
            <person name="Ivanova A.A."/>
            <person name="Beletsky A.V."/>
            <person name="Kulichevskaya I.S."/>
            <person name="Mardanov A.V."/>
            <person name="Dedysh S.N."/>
        </authorList>
    </citation>
    <scope>NUCLEOTIDE SEQUENCE [LARGE SCALE GENOMIC DNA]</scope>
    <source>
        <strain evidence="3">SP5</strain>
    </source>
</reference>
<comment type="caution">
    <text evidence="2">The sequence shown here is derived from an EMBL/GenBank/DDBJ whole genome shotgun (WGS) entry which is preliminary data.</text>
</comment>
<dbReference type="InterPro" id="IPR007541">
    <property type="entry name" value="Uncharacterised_BSP"/>
</dbReference>
<accession>A0A225DGS3</accession>
<dbReference type="PANTHER" id="PTHR33321:SF12">
    <property type="entry name" value="PLANT BASIC SECRETORY PROTEIN (BSP) FAMILY PROTEIN"/>
    <property type="match status" value="1"/>
</dbReference>